<accession>A0A0F9IGJ4</accession>
<evidence type="ECO:0000256" key="1">
    <source>
        <dbReference type="SAM" id="Phobius"/>
    </source>
</evidence>
<reference evidence="2" key="1">
    <citation type="journal article" date="2015" name="Nature">
        <title>Complex archaea that bridge the gap between prokaryotes and eukaryotes.</title>
        <authorList>
            <person name="Spang A."/>
            <person name="Saw J.H."/>
            <person name="Jorgensen S.L."/>
            <person name="Zaremba-Niedzwiedzka K."/>
            <person name="Martijn J."/>
            <person name="Lind A.E."/>
            <person name="van Eijk R."/>
            <person name="Schleper C."/>
            <person name="Guy L."/>
            <person name="Ettema T.J."/>
        </authorList>
    </citation>
    <scope>NUCLEOTIDE SEQUENCE</scope>
</reference>
<comment type="caution">
    <text evidence="2">The sequence shown here is derived from an EMBL/GenBank/DDBJ whole genome shotgun (WGS) entry which is preliminary data.</text>
</comment>
<proteinExistence type="predicted"/>
<keyword evidence="1" id="KW-0472">Membrane</keyword>
<protein>
    <submittedName>
        <fullName evidence="2">Uncharacterized protein</fullName>
    </submittedName>
</protein>
<keyword evidence="1" id="KW-1133">Transmembrane helix</keyword>
<dbReference type="AlphaFoldDB" id="A0A0F9IGJ4"/>
<keyword evidence="1" id="KW-0812">Transmembrane</keyword>
<name>A0A0F9IGJ4_9ZZZZ</name>
<evidence type="ECO:0000313" key="2">
    <source>
        <dbReference type="EMBL" id="KKM26612.1"/>
    </source>
</evidence>
<sequence>MHPNRPIAVDPIGERLAVVDLLIAFATIAEATKGLGVPYETGAAPVNRFNMIHSEVIERKLNITSEAMEIVELAKVVPFSGGVRAARLGFAGAANITFFPLILLALFGLLILALRLLALFGLLIFPLGLSLDLLALFGLPVLSLILLAFFGLPIFPLILLVLFGLLILPKAYFALTLESISFVLVPKKSLSRF</sequence>
<organism evidence="2">
    <name type="scientific">marine sediment metagenome</name>
    <dbReference type="NCBI Taxonomy" id="412755"/>
    <lineage>
        <taxon>unclassified sequences</taxon>
        <taxon>metagenomes</taxon>
        <taxon>ecological metagenomes</taxon>
    </lineage>
</organism>
<feature type="non-terminal residue" evidence="2">
    <location>
        <position position="193"/>
    </location>
</feature>
<dbReference type="EMBL" id="LAZR01012478">
    <property type="protein sequence ID" value="KKM26612.1"/>
    <property type="molecule type" value="Genomic_DNA"/>
</dbReference>
<gene>
    <name evidence="2" type="ORF">LCGC14_1582960</name>
</gene>
<feature type="transmembrane region" description="Helical" evidence="1">
    <location>
        <begin position="98"/>
        <end position="124"/>
    </location>
</feature>